<keyword evidence="5" id="KW-0547">Nucleotide-binding</keyword>
<keyword evidence="6" id="KW-0342">GTP-binding</keyword>
<keyword evidence="3" id="KW-0963">Cytoplasm</keyword>
<evidence type="ECO:0000313" key="8">
    <source>
        <dbReference type="EMBL" id="VDP92135.1"/>
    </source>
</evidence>
<name>A0A183B6M8_9TREM</name>
<dbReference type="GO" id="GO:0005815">
    <property type="term" value="C:microtubule organizing center"/>
    <property type="evidence" value="ECO:0007669"/>
    <property type="project" value="UniProtKB-SubCell"/>
</dbReference>
<dbReference type="FunFam" id="1.10.287.600:FF:000004">
    <property type="entry name" value="Tubulin gamma chain"/>
    <property type="match status" value="1"/>
</dbReference>
<protein>
    <submittedName>
        <fullName evidence="10">Dymeclin</fullName>
    </submittedName>
</protein>
<evidence type="ECO:0000256" key="3">
    <source>
        <dbReference type="ARBA" id="ARBA00022490"/>
    </source>
</evidence>
<dbReference type="AlphaFoldDB" id="A0A183B6M8"/>
<evidence type="ECO:0000256" key="5">
    <source>
        <dbReference type="ARBA" id="ARBA00022741"/>
    </source>
</evidence>
<comment type="similarity">
    <text evidence="2">Belongs to the tubulin family.</text>
</comment>
<accession>A0A183B6M8</accession>
<sequence length="126" mass="14410">MYFANPLITEKLNTLILVREQQYSSLKHITYPNFVQQIFLFLRSLAQYDKLRTRGAFLEQFRKEEIFRDDPDLKEFSDSRQVVHNLIEEHTAATRSDYIHWGAQRAVAVAATQAAAAAASMSTAAS</sequence>
<keyword evidence="7" id="KW-0206">Cytoskeleton</keyword>
<evidence type="ECO:0000313" key="10">
    <source>
        <dbReference type="WBParaSite" id="ECPE_0001490301-mRNA-1"/>
    </source>
</evidence>
<evidence type="ECO:0000256" key="6">
    <source>
        <dbReference type="ARBA" id="ARBA00023134"/>
    </source>
</evidence>
<dbReference type="InterPro" id="IPR008280">
    <property type="entry name" value="Tub_FtsZ_C"/>
</dbReference>
<dbReference type="Gene3D" id="1.10.287.600">
    <property type="entry name" value="Helix hairpin bin"/>
    <property type="match status" value="1"/>
</dbReference>
<dbReference type="OrthoDB" id="10249382at2759"/>
<comment type="subcellular location">
    <subcellularLocation>
        <location evidence="1">Cytoplasm</location>
        <location evidence="1">Cytoskeleton</location>
        <location evidence="1">Microtubule organizing center</location>
    </subcellularLocation>
</comment>
<gene>
    <name evidence="8" type="ORF">ECPE_LOCUS14863</name>
</gene>
<dbReference type="GO" id="GO:0005525">
    <property type="term" value="F:GTP binding"/>
    <property type="evidence" value="ECO:0007669"/>
    <property type="project" value="UniProtKB-KW"/>
</dbReference>
<dbReference type="InterPro" id="IPR023123">
    <property type="entry name" value="Tubulin_C"/>
</dbReference>
<organism evidence="10">
    <name type="scientific">Echinostoma caproni</name>
    <dbReference type="NCBI Taxonomy" id="27848"/>
    <lineage>
        <taxon>Eukaryota</taxon>
        <taxon>Metazoa</taxon>
        <taxon>Spiralia</taxon>
        <taxon>Lophotrochozoa</taxon>
        <taxon>Platyhelminthes</taxon>
        <taxon>Trematoda</taxon>
        <taxon>Digenea</taxon>
        <taxon>Plagiorchiida</taxon>
        <taxon>Echinostomata</taxon>
        <taxon>Echinostomatoidea</taxon>
        <taxon>Echinostomatidae</taxon>
        <taxon>Echinostoma</taxon>
    </lineage>
</organism>
<proteinExistence type="inferred from homology"/>
<evidence type="ECO:0000256" key="7">
    <source>
        <dbReference type="ARBA" id="ARBA00023212"/>
    </source>
</evidence>
<evidence type="ECO:0000313" key="9">
    <source>
        <dbReference type="Proteomes" id="UP000272942"/>
    </source>
</evidence>
<reference evidence="8 9" key="2">
    <citation type="submission" date="2018-11" db="EMBL/GenBank/DDBJ databases">
        <authorList>
            <consortium name="Pathogen Informatics"/>
        </authorList>
    </citation>
    <scope>NUCLEOTIDE SEQUENCE [LARGE SCALE GENOMIC DNA]</scope>
    <source>
        <strain evidence="8 9">Egypt</strain>
    </source>
</reference>
<evidence type="ECO:0000256" key="1">
    <source>
        <dbReference type="ARBA" id="ARBA00004267"/>
    </source>
</evidence>
<evidence type="ECO:0000256" key="2">
    <source>
        <dbReference type="ARBA" id="ARBA00009636"/>
    </source>
</evidence>
<dbReference type="Proteomes" id="UP000272942">
    <property type="component" value="Unassembled WGS sequence"/>
</dbReference>
<reference evidence="10" key="1">
    <citation type="submission" date="2016-06" db="UniProtKB">
        <authorList>
            <consortium name="WormBaseParasite"/>
        </authorList>
    </citation>
    <scope>IDENTIFICATION</scope>
</reference>
<keyword evidence="4" id="KW-0493">Microtubule</keyword>
<keyword evidence="9" id="KW-1185">Reference proteome</keyword>
<dbReference type="EMBL" id="UZAN01058771">
    <property type="protein sequence ID" value="VDP92135.1"/>
    <property type="molecule type" value="Genomic_DNA"/>
</dbReference>
<dbReference type="GO" id="GO:0005874">
    <property type="term" value="C:microtubule"/>
    <property type="evidence" value="ECO:0007669"/>
    <property type="project" value="UniProtKB-KW"/>
</dbReference>
<dbReference type="WBParaSite" id="ECPE_0001490301-mRNA-1">
    <property type="protein sequence ID" value="ECPE_0001490301-mRNA-1"/>
    <property type="gene ID" value="ECPE_0001490301"/>
</dbReference>
<dbReference type="SUPFAM" id="SSF55307">
    <property type="entry name" value="Tubulin C-terminal domain-like"/>
    <property type="match status" value="1"/>
</dbReference>
<evidence type="ECO:0000256" key="4">
    <source>
        <dbReference type="ARBA" id="ARBA00022701"/>
    </source>
</evidence>